<dbReference type="RefSeq" id="WP_058451657.1">
    <property type="nucleotide sequence ID" value="NZ_CAAAIB010000015.1"/>
</dbReference>
<accession>A0A0W0WBD1</accession>
<dbReference type="Proteomes" id="UP000054908">
    <property type="component" value="Unassembled WGS sequence"/>
</dbReference>
<gene>
    <name evidence="1" type="ORF">Lmac_0846</name>
</gene>
<sequence>MIIPTFQYVQFVDEERYLTSQMQLYNDELNNVLRNGLSDNGWTLPVVTQAQLAAIIALPSDQQMPDGTIWYVDNGGLLPAYHEVVVKVNGALRKITTTAYP</sequence>
<protein>
    <submittedName>
        <fullName evidence="1">Uncharacterized protein</fullName>
    </submittedName>
</protein>
<dbReference type="PATRIC" id="fig|466.6.peg.903"/>
<dbReference type="STRING" id="466.Lmac_0846"/>
<organism evidence="1 2">
    <name type="scientific">Legionella maceachernii</name>
    <dbReference type="NCBI Taxonomy" id="466"/>
    <lineage>
        <taxon>Bacteria</taxon>
        <taxon>Pseudomonadati</taxon>
        <taxon>Pseudomonadota</taxon>
        <taxon>Gammaproteobacteria</taxon>
        <taxon>Legionellales</taxon>
        <taxon>Legionellaceae</taxon>
        <taxon>Legionella</taxon>
    </lineage>
</organism>
<comment type="caution">
    <text evidence="1">The sequence shown here is derived from an EMBL/GenBank/DDBJ whole genome shotgun (WGS) entry which is preliminary data.</text>
</comment>
<name>A0A0W0WBD1_9GAMM</name>
<dbReference type="EMBL" id="LNYL01000022">
    <property type="protein sequence ID" value="KTD29671.1"/>
    <property type="molecule type" value="Genomic_DNA"/>
</dbReference>
<proteinExistence type="predicted"/>
<reference evidence="1 2" key="1">
    <citation type="submission" date="2015-11" db="EMBL/GenBank/DDBJ databases">
        <title>Genomic analysis of 38 Legionella species identifies large and diverse effector repertoires.</title>
        <authorList>
            <person name="Burstein D."/>
            <person name="Amaro F."/>
            <person name="Zusman T."/>
            <person name="Lifshitz Z."/>
            <person name="Cohen O."/>
            <person name="Gilbert J.A."/>
            <person name="Pupko T."/>
            <person name="Shuman H.A."/>
            <person name="Segal G."/>
        </authorList>
    </citation>
    <scope>NUCLEOTIDE SEQUENCE [LARGE SCALE GENOMIC DNA]</scope>
    <source>
        <strain evidence="1 2">PX-1-G2-E2</strain>
    </source>
</reference>
<evidence type="ECO:0000313" key="1">
    <source>
        <dbReference type="EMBL" id="KTD29671.1"/>
    </source>
</evidence>
<keyword evidence="2" id="KW-1185">Reference proteome</keyword>
<evidence type="ECO:0000313" key="2">
    <source>
        <dbReference type="Proteomes" id="UP000054908"/>
    </source>
</evidence>
<dbReference type="AlphaFoldDB" id="A0A0W0WBD1"/>